<dbReference type="Pfam" id="PF01844">
    <property type="entry name" value="HNH"/>
    <property type="match status" value="1"/>
</dbReference>
<organism evidence="2 3">
    <name type="scientific">Dictyobacter formicarum</name>
    <dbReference type="NCBI Taxonomy" id="2778368"/>
    <lineage>
        <taxon>Bacteria</taxon>
        <taxon>Bacillati</taxon>
        <taxon>Chloroflexota</taxon>
        <taxon>Ktedonobacteria</taxon>
        <taxon>Ktedonobacterales</taxon>
        <taxon>Dictyobacteraceae</taxon>
        <taxon>Dictyobacter</taxon>
    </lineage>
</organism>
<comment type="caution">
    <text evidence="2">The sequence shown here is derived from an EMBL/GenBank/DDBJ whole genome shotgun (WGS) entry which is preliminary data.</text>
</comment>
<proteinExistence type="predicted"/>
<sequence>MACGYRGKDLQVHHIKPFHLHPHLELDPDNLITLCEAKGRDHHLLLGHLDAWDSYNEHIREDVKHFYRKTAVQIRADLHWQKKMSQRP</sequence>
<protein>
    <recommendedName>
        <fullName evidence="1">HNH domain-containing protein</fullName>
    </recommendedName>
</protein>
<gene>
    <name evidence="2" type="ORF">KSZ_50400</name>
</gene>
<feature type="domain" description="HNH" evidence="1">
    <location>
        <begin position="3"/>
        <end position="36"/>
    </location>
</feature>
<name>A0ABQ3VMU5_9CHLR</name>
<reference evidence="2 3" key="1">
    <citation type="journal article" date="2021" name="Int. J. Syst. Evol. Microbiol.">
        <title>Reticulibacter mediterranei gen. nov., sp. nov., within the new family Reticulibacteraceae fam. nov., and Ktedonospora formicarum gen. nov., sp. nov., Ktedonobacter robiniae sp. nov., Dictyobacter formicarum sp. nov. and Dictyobacter arantiisoli sp. nov., belonging to the class Ktedonobacteria.</title>
        <authorList>
            <person name="Yabe S."/>
            <person name="Zheng Y."/>
            <person name="Wang C.M."/>
            <person name="Sakai Y."/>
            <person name="Abe K."/>
            <person name="Yokota A."/>
            <person name="Donadio S."/>
            <person name="Cavaletti L."/>
            <person name="Monciardini P."/>
        </authorList>
    </citation>
    <scope>NUCLEOTIDE SEQUENCE [LARGE SCALE GENOMIC DNA]</scope>
    <source>
        <strain evidence="2 3">SOSP1-9</strain>
    </source>
</reference>
<evidence type="ECO:0000313" key="3">
    <source>
        <dbReference type="Proteomes" id="UP000635565"/>
    </source>
</evidence>
<dbReference type="InterPro" id="IPR002711">
    <property type="entry name" value="HNH"/>
</dbReference>
<dbReference type="EMBL" id="BNJJ01000015">
    <property type="protein sequence ID" value="GHO87034.1"/>
    <property type="molecule type" value="Genomic_DNA"/>
</dbReference>
<accession>A0ABQ3VMU5</accession>
<keyword evidence="3" id="KW-1185">Reference proteome</keyword>
<dbReference type="Proteomes" id="UP000635565">
    <property type="component" value="Unassembled WGS sequence"/>
</dbReference>
<evidence type="ECO:0000259" key="1">
    <source>
        <dbReference type="Pfam" id="PF01844"/>
    </source>
</evidence>
<evidence type="ECO:0000313" key="2">
    <source>
        <dbReference type="EMBL" id="GHO87034.1"/>
    </source>
</evidence>